<gene>
    <name evidence="2" type="ORF">CDAR_87551</name>
</gene>
<dbReference type="Proteomes" id="UP001054837">
    <property type="component" value="Unassembled WGS sequence"/>
</dbReference>
<dbReference type="EMBL" id="BPLQ01015333">
    <property type="protein sequence ID" value="GIY87330.1"/>
    <property type="molecule type" value="Genomic_DNA"/>
</dbReference>
<name>A0AAV4X056_9ARAC</name>
<evidence type="ECO:0000313" key="3">
    <source>
        <dbReference type="Proteomes" id="UP001054837"/>
    </source>
</evidence>
<accession>A0AAV4X056</accession>
<dbReference type="AlphaFoldDB" id="A0AAV4X056"/>
<evidence type="ECO:0000313" key="2">
    <source>
        <dbReference type="EMBL" id="GIY87330.1"/>
    </source>
</evidence>
<feature type="compositionally biased region" description="Polar residues" evidence="1">
    <location>
        <begin position="72"/>
        <end position="85"/>
    </location>
</feature>
<reference evidence="2 3" key="1">
    <citation type="submission" date="2021-06" db="EMBL/GenBank/DDBJ databases">
        <title>Caerostris darwini draft genome.</title>
        <authorList>
            <person name="Kono N."/>
            <person name="Arakawa K."/>
        </authorList>
    </citation>
    <scope>NUCLEOTIDE SEQUENCE [LARGE SCALE GENOMIC DNA]</scope>
</reference>
<organism evidence="2 3">
    <name type="scientific">Caerostris darwini</name>
    <dbReference type="NCBI Taxonomy" id="1538125"/>
    <lineage>
        <taxon>Eukaryota</taxon>
        <taxon>Metazoa</taxon>
        <taxon>Ecdysozoa</taxon>
        <taxon>Arthropoda</taxon>
        <taxon>Chelicerata</taxon>
        <taxon>Arachnida</taxon>
        <taxon>Araneae</taxon>
        <taxon>Araneomorphae</taxon>
        <taxon>Entelegynae</taxon>
        <taxon>Araneoidea</taxon>
        <taxon>Araneidae</taxon>
        <taxon>Caerostris</taxon>
    </lineage>
</organism>
<comment type="caution">
    <text evidence="2">The sequence shown here is derived from an EMBL/GenBank/DDBJ whole genome shotgun (WGS) entry which is preliminary data.</text>
</comment>
<feature type="region of interest" description="Disordered" evidence="1">
    <location>
        <begin position="55"/>
        <end position="102"/>
    </location>
</feature>
<proteinExistence type="predicted"/>
<protein>
    <submittedName>
        <fullName evidence="2">Uncharacterized protein</fullName>
    </submittedName>
</protein>
<evidence type="ECO:0000256" key="1">
    <source>
        <dbReference type="SAM" id="MobiDB-lite"/>
    </source>
</evidence>
<keyword evidence="3" id="KW-1185">Reference proteome</keyword>
<sequence length="102" mass="11925">MSKPLRHGSSPSHSMFEKIFTKIYHQFQEPKDRGRKFVHKLDNHKELRETFDANRLSQRNATESEIELIQPTDYSLKSTRTTSPSPARGRSPTQHYRLLSPC</sequence>